<evidence type="ECO:0000313" key="2">
    <source>
        <dbReference type="EMBL" id="NHK28947.1"/>
    </source>
</evidence>
<reference evidence="1" key="1">
    <citation type="journal article" date="2014" name="Int. J. Syst. Evol. Microbiol.">
        <title>Complete genome sequence of Corynebacterium casei LMG S-19264T (=DSM 44701T), isolated from a smear-ripened cheese.</title>
        <authorList>
            <consortium name="US DOE Joint Genome Institute (JGI-PGF)"/>
            <person name="Walter F."/>
            <person name="Albersmeier A."/>
            <person name="Kalinowski J."/>
            <person name="Ruckert C."/>
        </authorList>
    </citation>
    <scope>NUCLEOTIDE SEQUENCE</scope>
    <source>
        <strain evidence="1">CGMCC 1.14984</strain>
    </source>
</reference>
<evidence type="ECO:0000313" key="3">
    <source>
        <dbReference type="Proteomes" id="UP000621856"/>
    </source>
</evidence>
<dbReference type="EMBL" id="VCJR02000003">
    <property type="protein sequence ID" value="NHK28947.1"/>
    <property type="molecule type" value="Genomic_DNA"/>
</dbReference>
<keyword evidence="4" id="KW-1185">Reference proteome</keyword>
<proteinExistence type="predicted"/>
<evidence type="ECO:0000313" key="4">
    <source>
        <dbReference type="Proteomes" id="UP000818603"/>
    </source>
</evidence>
<organism evidence="1 3">
    <name type="scientific">Aquisalinus luteolus</name>
    <dbReference type="NCBI Taxonomy" id="1566827"/>
    <lineage>
        <taxon>Bacteria</taxon>
        <taxon>Pseudomonadati</taxon>
        <taxon>Pseudomonadota</taxon>
        <taxon>Alphaproteobacteria</taxon>
        <taxon>Parvularculales</taxon>
        <taxon>Parvularculaceae</taxon>
        <taxon>Aquisalinus</taxon>
    </lineage>
</organism>
<dbReference type="Proteomes" id="UP000818603">
    <property type="component" value="Unassembled WGS sequence"/>
</dbReference>
<evidence type="ECO:0000313" key="1">
    <source>
        <dbReference type="EMBL" id="GGI00773.1"/>
    </source>
</evidence>
<dbReference type="EMBL" id="BMGZ01000003">
    <property type="protein sequence ID" value="GGI00773.1"/>
    <property type="molecule type" value="Genomic_DNA"/>
</dbReference>
<dbReference type="AlphaFoldDB" id="A0A8J3A3P8"/>
<comment type="caution">
    <text evidence="1">The sequence shown here is derived from an EMBL/GenBank/DDBJ whole genome shotgun (WGS) entry which is preliminary data.</text>
</comment>
<reference evidence="2 4" key="2">
    <citation type="submission" date="2020-02" db="EMBL/GenBank/DDBJ databases">
        <title>Genome sequence of Parvularcula flava strain NH6-79.</title>
        <authorList>
            <person name="Abdul Karim M.H."/>
            <person name="Lam M.Q."/>
            <person name="Chen S.J."/>
            <person name="Yahya A."/>
            <person name="Shahir S."/>
            <person name="Shamsir M.S."/>
            <person name="Chong C.S."/>
        </authorList>
    </citation>
    <scope>NUCLEOTIDE SEQUENCE [LARGE SCALE GENOMIC DNA]</scope>
    <source>
        <strain evidence="2 4">NH6-79</strain>
    </source>
</reference>
<protein>
    <submittedName>
        <fullName evidence="1">Uncharacterized protein</fullName>
    </submittedName>
</protein>
<reference evidence="1" key="3">
    <citation type="submission" date="2020-09" db="EMBL/GenBank/DDBJ databases">
        <authorList>
            <person name="Sun Q."/>
            <person name="Zhou Y."/>
        </authorList>
    </citation>
    <scope>NUCLEOTIDE SEQUENCE</scope>
    <source>
        <strain evidence="1">CGMCC 1.14984</strain>
    </source>
</reference>
<dbReference type="RefSeq" id="WP_155141506.1">
    <property type="nucleotide sequence ID" value="NZ_BMGZ01000003.1"/>
</dbReference>
<accession>A0A8J3A3P8</accession>
<sequence length="87" mass="9787">MTDKTTDLEARLAAQRLVLEWLLERIATDKDTAKALVEHVDARFPPQDHQEDPGAVPVNAFADFAATEAELRLLLDPVRARHDLLED</sequence>
<dbReference type="Proteomes" id="UP000621856">
    <property type="component" value="Unassembled WGS sequence"/>
</dbReference>
<gene>
    <name evidence="2" type="ORF">FF098_013575</name>
    <name evidence="1" type="ORF">GCM10011355_29860</name>
</gene>
<name>A0A8J3A3P8_9PROT</name>